<dbReference type="EMBL" id="GGEC01057962">
    <property type="protein sequence ID" value="MBX38446.1"/>
    <property type="molecule type" value="Transcribed_RNA"/>
</dbReference>
<dbReference type="AlphaFoldDB" id="A0A2P2N7S3"/>
<accession>A0A2P2N7S3</accession>
<proteinExistence type="predicted"/>
<reference evidence="1" key="1">
    <citation type="submission" date="2018-02" db="EMBL/GenBank/DDBJ databases">
        <title>Rhizophora mucronata_Transcriptome.</title>
        <authorList>
            <person name="Meera S.P."/>
            <person name="Sreeshan A."/>
            <person name="Augustine A."/>
        </authorList>
    </citation>
    <scope>NUCLEOTIDE SEQUENCE</scope>
    <source>
        <tissue evidence="1">Leaf</tissue>
    </source>
</reference>
<protein>
    <submittedName>
        <fullName evidence="1">Uncharacterized protein</fullName>
    </submittedName>
</protein>
<evidence type="ECO:0000313" key="1">
    <source>
        <dbReference type="EMBL" id="MBX38446.1"/>
    </source>
</evidence>
<name>A0A2P2N7S3_RHIMU</name>
<sequence>MQYGKDFVAFEDVFLKFESFLCGADDYAFLVRKLGNRGDCAKATHWFEFAVRREKIRK</sequence>
<organism evidence="1">
    <name type="scientific">Rhizophora mucronata</name>
    <name type="common">Asiatic mangrove</name>
    <dbReference type="NCBI Taxonomy" id="61149"/>
    <lineage>
        <taxon>Eukaryota</taxon>
        <taxon>Viridiplantae</taxon>
        <taxon>Streptophyta</taxon>
        <taxon>Embryophyta</taxon>
        <taxon>Tracheophyta</taxon>
        <taxon>Spermatophyta</taxon>
        <taxon>Magnoliopsida</taxon>
        <taxon>eudicotyledons</taxon>
        <taxon>Gunneridae</taxon>
        <taxon>Pentapetalae</taxon>
        <taxon>rosids</taxon>
        <taxon>fabids</taxon>
        <taxon>Malpighiales</taxon>
        <taxon>Rhizophoraceae</taxon>
        <taxon>Rhizophora</taxon>
    </lineage>
</organism>